<name>A0ACD3ARF7_9AGAR</name>
<accession>A0ACD3ARF7</accession>
<sequence>MKKKHSISIYSGDSKVAVILGEQGSGKTSLFLRLVKGTFPAQDGPGSYNYVPGVCEPVFIDVDLPEPPPGTEKAVQKRKQEPIQVTLMDIMGRTHDCDGLPALMFAPYDPAVVFICFSVVRSWGGTVQVMDSLEQWLEVSKHHFVKGTRYVLVACQVDSRETMSASSRIEFVSPDQGLTIAQRIGAAGYIECSAKTGEGIDAIQSEIASSLWNLQYKSRWSTHWESLKGQCIVC</sequence>
<keyword evidence="1" id="KW-0378">Hydrolase</keyword>
<reference evidence="1 2" key="1">
    <citation type="journal article" date="2019" name="Nat. Ecol. Evol.">
        <title>Megaphylogeny resolves global patterns of mushroom evolution.</title>
        <authorList>
            <person name="Varga T."/>
            <person name="Krizsan K."/>
            <person name="Foldi C."/>
            <person name="Dima B."/>
            <person name="Sanchez-Garcia M."/>
            <person name="Sanchez-Ramirez S."/>
            <person name="Szollosi G.J."/>
            <person name="Szarkandi J.G."/>
            <person name="Papp V."/>
            <person name="Albert L."/>
            <person name="Andreopoulos W."/>
            <person name="Angelini C."/>
            <person name="Antonin V."/>
            <person name="Barry K.W."/>
            <person name="Bougher N.L."/>
            <person name="Buchanan P."/>
            <person name="Buyck B."/>
            <person name="Bense V."/>
            <person name="Catcheside P."/>
            <person name="Chovatia M."/>
            <person name="Cooper J."/>
            <person name="Damon W."/>
            <person name="Desjardin D."/>
            <person name="Finy P."/>
            <person name="Geml J."/>
            <person name="Haridas S."/>
            <person name="Hughes K."/>
            <person name="Justo A."/>
            <person name="Karasinski D."/>
            <person name="Kautmanova I."/>
            <person name="Kiss B."/>
            <person name="Kocsube S."/>
            <person name="Kotiranta H."/>
            <person name="LaButti K.M."/>
            <person name="Lechner B.E."/>
            <person name="Liimatainen K."/>
            <person name="Lipzen A."/>
            <person name="Lukacs Z."/>
            <person name="Mihaltcheva S."/>
            <person name="Morgado L.N."/>
            <person name="Niskanen T."/>
            <person name="Noordeloos M.E."/>
            <person name="Ohm R.A."/>
            <person name="Ortiz-Santana B."/>
            <person name="Ovrebo C."/>
            <person name="Racz N."/>
            <person name="Riley R."/>
            <person name="Savchenko A."/>
            <person name="Shiryaev A."/>
            <person name="Soop K."/>
            <person name="Spirin V."/>
            <person name="Szebenyi C."/>
            <person name="Tomsovsky M."/>
            <person name="Tulloss R.E."/>
            <person name="Uehling J."/>
            <person name="Grigoriev I.V."/>
            <person name="Vagvolgyi C."/>
            <person name="Papp T."/>
            <person name="Martin F.M."/>
            <person name="Miettinen O."/>
            <person name="Hibbett D.S."/>
            <person name="Nagy L.G."/>
        </authorList>
    </citation>
    <scope>NUCLEOTIDE SEQUENCE [LARGE SCALE GENOMIC DNA]</scope>
    <source>
        <strain evidence="1 2">NL-1719</strain>
    </source>
</reference>
<organism evidence="1 2">
    <name type="scientific">Pluteus cervinus</name>
    <dbReference type="NCBI Taxonomy" id="181527"/>
    <lineage>
        <taxon>Eukaryota</taxon>
        <taxon>Fungi</taxon>
        <taxon>Dikarya</taxon>
        <taxon>Basidiomycota</taxon>
        <taxon>Agaricomycotina</taxon>
        <taxon>Agaricomycetes</taxon>
        <taxon>Agaricomycetidae</taxon>
        <taxon>Agaricales</taxon>
        <taxon>Pluteineae</taxon>
        <taxon>Pluteaceae</taxon>
        <taxon>Pluteus</taxon>
    </lineage>
</organism>
<protein>
    <submittedName>
        <fullName evidence="1">P-loop containing nucleoside triphosphate hydrolase protein</fullName>
    </submittedName>
</protein>
<keyword evidence="2" id="KW-1185">Reference proteome</keyword>
<evidence type="ECO:0000313" key="1">
    <source>
        <dbReference type="EMBL" id="TFK68126.1"/>
    </source>
</evidence>
<evidence type="ECO:0000313" key="2">
    <source>
        <dbReference type="Proteomes" id="UP000308600"/>
    </source>
</evidence>
<proteinExistence type="predicted"/>
<dbReference type="EMBL" id="ML208359">
    <property type="protein sequence ID" value="TFK68126.1"/>
    <property type="molecule type" value="Genomic_DNA"/>
</dbReference>
<gene>
    <name evidence="1" type="ORF">BDN72DRAFT_62506</name>
</gene>
<dbReference type="Proteomes" id="UP000308600">
    <property type="component" value="Unassembled WGS sequence"/>
</dbReference>